<accession>A0AAV2E4D6</accession>
<feature type="compositionally biased region" description="Gly residues" evidence="1">
    <location>
        <begin position="156"/>
        <end position="165"/>
    </location>
</feature>
<dbReference type="Proteomes" id="UP001497516">
    <property type="component" value="Chromosome 4"/>
</dbReference>
<name>A0AAV2E4D6_9ROSI</name>
<gene>
    <name evidence="2" type="ORF">LTRI10_LOCUS22082</name>
</gene>
<dbReference type="AlphaFoldDB" id="A0AAV2E4D6"/>
<evidence type="ECO:0000313" key="2">
    <source>
        <dbReference type="EMBL" id="CAL1380652.1"/>
    </source>
</evidence>
<protein>
    <submittedName>
        <fullName evidence="2">Uncharacterized protein</fullName>
    </submittedName>
</protein>
<dbReference type="EMBL" id="OZ034817">
    <property type="protein sequence ID" value="CAL1380652.1"/>
    <property type="molecule type" value="Genomic_DNA"/>
</dbReference>
<feature type="region of interest" description="Disordered" evidence="1">
    <location>
        <begin position="1"/>
        <end position="23"/>
    </location>
</feature>
<sequence>MTQKETKKLHHSSEKLHPSSEKLQHSSYLALLDAAYRRRLRRKERGLLSHQRATVLKLMEYESELKDRHASRAEYERRRMEFHEQKSKRDQEKWELEKKGSEATLFRNNLDLLEKDLSKLTPRKKKFYKSHQNMLIGYDQDDPNSIPDYSSNASQTGGGDGSGGGDYGNYFSLLGDY</sequence>
<feature type="region of interest" description="Disordered" evidence="1">
    <location>
        <begin position="136"/>
        <end position="165"/>
    </location>
</feature>
<keyword evidence="3" id="KW-1185">Reference proteome</keyword>
<proteinExistence type="predicted"/>
<evidence type="ECO:0000256" key="1">
    <source>
        <dbReference type="SAM" id="MobiDB-lite"/>
    </source>
</evidence>
<evidence type="ECO:0000313" key="3">
    <source>
        <dbReference type="Proteomes" id="UP001497516"/>
    </source>
</evidence>
<organism evidence="2 3">
    <name type="scientific">Linum trigynum</name>
    <dbReference type="NCBI Taxonomy" id="586398"/>
    <lineage>
        <taxon>Eukaryota</taxon>
        <taxon>Viridiplantae</taxon>
        <taxon>Streptophyta</taxon>
        <taxon>Embryophyta</taxon>
        <taxon>Tracheophyta</taxon>
        <taxon>Spermatophyta</taxon>
        <taxon>Magnoliopsida</taxon>
        <taxon>eudicotyledons</taxon>
        <taxon>Gunneridae</taxon>
        <taxon>Pentapetalae</taxon>
        <taxon>rosids</taxon>
        <taxon>fabids</taxon>
        <taxon>Malpighiales</taxon>
        <taxon>Linaceae</taxon>
        <taxon>Linum</taxon>
    </lineage>
</organism>
<reference evidence="2 3" key="1">
    <citation type="submission" date="2024-04" db="EMBL/GenBank/DDBJ databases">
        <authorList>
            <person name="Fracassetti M."/>
        </authorList>
    </citation>
    <scope>NUCLEOTIDE SEQUENCE [LARGE SCALE GENOMIC DNA]</scope>
</reference>